<reference evidence="2 3" key="1">
    <citation type="journal article" date="2019" name="Nat. Ecol. Evol.">
        <title>Megaphylogeny resolves global patterns of mushroom evolution.</title>
        <authorList>
            <person name="Varga T."/>
            <person name="Krizsan K."/>
            <person name="Foldi C."/>
            <person name="Dima B."/>
            <person name="Sanchez-Garcia M."/>
            <person name="Sanchez-Ramirez S."/>
            <person name="Szollosi G.J."/>
            <person name="Szarkandi J.G."/>
            <person name="Papp V."/>
            <person name="Albert L."/>
            <person name="Andreopoulos W."/>
            <person name="Angelini C."/>
            <person name="Antonin V."/>
            <person name="Barry K.W."/>
            <person name="Bougher N.L."/>
            <person name="Buchanan P."/>
            <person name="Buyck B."/>
            <person name="Bense V."/>
            <person name="Catcheside P."/>
            <person name="Chovatia M."/>
            <person name="Cooper J."/>
            <person name="Damon W."/>
            <person name="Desjardin D."/>
            <person name="Finy P."/>
            <person name="Geml J."/>
            <person name="Haridas S."/>
            <person name="Hughes K."/>
            <person name="Justo A."/>
            <person name="Karasinski D."/>
            <person name="Kautmanova I."/>
            <person name="Kiss B."/>
            <person name="Kocsube S."/>
            <person name="Kotiranta H."/>
            <person name="LaButti K.M."/>
            <person name="Lechner B.E."/>
            <person name="Liimatainen K."/>
            <person name="Lipzen A."/>
            <person name="Lukacs Z."/>
            <person name="Mihaltcheva S."/>
            <person name="Morgado L.N."/>
            <person name="Niskanen T."/>
            <person name="Noordeloos M.E."/>
            <person name="Ohm R.A."/>
            <person name="Ortiz-Santana B."/>
            <person name="Ovrebo C."/>
            <person name="Racz N."/>
            <person name="Riley R."/>
            <person name="Savchenko A."/>
            <person name="Shiryaev A."/>
            <person name="Soop K."/>
            <person name="Spirin V."/>
            <person name="Szebenyi C."/>
            <person name="Tomsovsky M."/>
            <person name="Tulloss R.E."/>
            <person name="Uehling J."/>
            <person name="Grigoriev I.V."/>
            <person name="Vagvolgyi C."/>
            <person name="Papp T."/>
            <person name="Martin F.M."/>
            <person name="Miettinen O."/>
            <person name="Hibbett D.S."/>
            <person name="Nagy L.G."/>
        </authorList>
    </citation>
    <scope>NUCLEOTIDE SEQUENCE [LARGE SCALE GENOMIC DNA]</scope>
    <source>
        <strain evidence="2 3">FP101781</strain>
    </source>
</reference>
<dbReference type="AlphaFoldDB" id="A0A4Y7TCA2"/>
<gene>
    <name evidence="2" type="ORF">FA13DRAFT_307481</name>
</gene>
<keyword evidence="3" id="KW-1185">Reference proteome</keyword>
<organism evidence="2 3">
    <name type="scientific">Coprinellus micaceus</name>
    <name type="common">Glistening ink-cap mushroom</name>
    <name type="synonym">Coprinus micaceus</name>
    <dbReference type="NCBI Taxonomy" id="71717"/>
    <lineage>
        <taxon>Eukaryota</taxon>
        <taxon>Fungi</taxon>
        <taxon>Dikarya</taxon>
        <taxon>Basidiomycota</taxon>
        <taxon>Agaricomycotina</taxon>
        <taxon>Agaricomycetes</taxon>
        <taxon>Agaricomycetidae</taxon>
        <taxon>Agaricales</taxon>
        <taxon>Agaricineae</taxon>
        <taxon>Psathyrellaceae</taxon>
        <taxon>Coprinellus</taxon>
    </lineage>
</organism>
<protein>
    <submittedName>
        <fullName evidence="2">Uncharacterized protein</fullName>
    </submittedName>
</protein>
<name>A0A4Y7TCA2_COPMI</name>
<feature type="region of interest" description="Disordered" evidence="1">
    <location>
        <begin position="1"/>
        <end position="21"/>
    </location>
</feature>
<dbReference type="Proteomes" id="UP000298030">
    <property type="component" value="Unassembled WGS sequence"/>
</dbReference>
<evidence type="ECO:0000256" key="1">
    <source>
        <dbReference type="SAM" id="MobiDB-lite"/>
    </source>
</evidence>
<proteinExistence type="predicted"/>
<comment type="caution">
    <text evidence="2">The sequence shown here is derived from an EMBL/GenBank/DDBJ whole genome shotgun (WGS) entry which is preliminary data.</text>
</comment>
<evidence type="ECO:0000313" key="3">
    <source>
        <dbReference type="Proteomes" id="UP000298030"/>
    </source>
</evidence>
<dbReference type="EMBL" id="QPFP01000017">
    <property type="protein sequence ID" value="TEB31770.1"/>
    <property type="molecule type" value="Genomic_DNA"/>
</dbReference>
<accession>A0A4Y7TCA2</accession>
<sequence length="235" mass="26130">MLTNAAPSTEGRRPQGWTSTAPNLTLQVFKAPRLLVRTESDTRELENNKRKHTSMDVLLNEAARCGEVVCGFGLELDCLGHHQPQMEVTFQSKPYPESTLQSSDAMVAPRSVQCCYDISPLSEPATRLGRRVHVPEVPLSFSAHVRLELCLKVDGKRSGVFNTPIPSPLEPNAPMKFLSSLELKNICRLSDEPDLGNAVGSEIPGPGFSVKLRRARHLVCEERKGAVHLREVRWR</sequence>
<evidence type="ECO:0000313" key="2">
    <source>
        <dbReference type="EMBL" id="TEB31770.1"/>
    </source>
</evidence>